<gene>
    <name evidence="4" type="ORF">J2Z66_000416</name>
</gene>
<protein>
    <submittedName>
        <fullName evidence="4">Two-component system sensor histidine kinase YesM</fullName>
        <ecNumber evidence="4">2.7.13.3</ecNumber>
    </submittedName>
</protein>
<keyword evidence="5" id="KW-1185">Reference proteome</keyword>
<dbReference type="Proteomes" id="UP001519287">
    <property type="component" value="Unassembled WGS sequence"/>
</dbReference>
<keyword evidence="4" id="KW-0418">Kinase</keyword>
<sequence>MKYFKTRPIKLQLLIMLFMVVLIIILVMAMTYQQSTKIIYQKNEEYSVELLDKITEYVQSQMGQIDGLIENTIYNVDIHYYLKAVEQMDKYDLFQKVDTQLTTISQLEQGIIDITIVGENGNNVNVMLDSLKRQAVMDTVAELSLKANQQAKPYYTGLIHTSKFENRFIIGSRINDIFPTTTLGYMVVILDLNAIFPKFDTMLENGFGHFYVLDRNGIICASNDKTKIGEKLEASSYTGKQKQTIVHEMDLPDIQGKVVNVYSKSDLFRGMDEIRRVYVWILILFVPFLCVFLWMISRNMIEPIRSFMRFIQIIKTGTIYHTQKRLKVTGYHEIMIMADKFNEMLDEIDGLTDEVVASKTRIYALDMMKKQAELAYLKQQVNPHFLYNMLESLKGMASEIGANEIREMVSALGRMLRYNIKGQEEVKLREELSIAQSYIMLQQFRFEGRFEVHVDFQEDILNGRVIKMILQPILENAITHGLESRMEKGNLWLRGFRNADGDIVIQVKDDGTGIKPEQLEVFLAELAVEGDFIDRIKNNEHLGIINVHNRLRTTYGEPYGLKLESVLGKGTEVILLLPWKEV</sequence>
<evidence type="ECO:0000313" key="5">
    <source>
        <dbReference type="Proteomes" id="UP001519287"/>
    </source>
</evidence>
<dbReference type="Gene3D" id="3.30.565.10">
    <property type="entry name" value="Histidine kinase-like ATPase, C-terminal domain"/>
    <property type="match status" value="1"/>
</dbReference>
<name>A0ABS4IMN1_9BACL</name>
<dbReference type="InterPro" id="IPR010559">
    <property type="entry name" value="Sig_transdc_His_kin_internal"/>
</dbReference>
<dbReference type="Pfam" id="PF02518">
    <property type="entry name" value="HATPase_c"/>
    <property type="match status" value="1"/>
</dbReference>
<evidence type="ECO:0000256" key="1">
    <source>
        <dbReference type="SAM" id="Phobius"/>
    </source>
</evidence>
<dbReference type="GO" id="GO:0004673">
    <property type="term" value="F:protein histidine kinase activity"/>
    <property type="evidence" value="ECO:0007669"/>
    <property type="project" value="UniProtKB-EC"/>
</dbReference>
<evidence type="ECO:0000259" key="2">
    <source>
        <dbReference type="Pfam" id="PF02518"/>
    </source>
</evidence>
<dbReference type="InterPro" id="IPR050640">
    <property type="entry name" value="Bact_2-comp_sensor_kinase"/>
</dbReference>
<feature type="transmembrane region" description="Helical" evidence="1">
    <location>
        <begin position="277"/>
        <end position="296"/>
    </location>
</feature>
<organism evidence="4 5">
    <name type="scientific">Paenibacillus eucommiae</name>
    <dbReference type="NCBI Taxonomy" id="1355755"/>
    <lineage>
        <taxon>Bacteria</taxon>
        <taxon>Bacillati</taxon>
        <taxon>Bacillota</taxon>
        <taxon>Bacilli</taxon>
        <taxon>Bacillales</taxon>
        <taxon>Paenibacillaceae</taxon>
        <taxon>Paenibacillus</taxon>
    </lineage>
</organism>
<dbReference type="Pfam" id="PF06580">
    <property type="entry name" value="His_kinase"/>
    <property type="match status" value="1"/>
</dbReference>
<feature type="domain" description="Histidine kinase/HSP90-like ATPase" evidence="2">
    <location>
        <begin position="466"/>
        <end position="579"/>
    </location>
</feature>
<dbReference type="Gene3D" id="6.10.340.10">
    <property type="match status" value="1"/>
</dbReference>
<dbReference type="EMBL" id="JAGGLB010000001">
    <property type="protein sequence ID" value="MBP1988821.1"/>
    <property type="molecule type" value="Genomic_DNA"/>
</dbReference>
<proteinExistence type="predicted"/>
<dbReference type="InterPro" id="IPR003594">
    <property type="entry name" value="HATPase_dom"/>
</dbReference>
<dbReference type="EC" id="2.7.13.3" evidence="4"/>
<keyword evidence="1" id="KW-1133">Transmembrane helix</keyword>
<dbReference type="InterPro" id="IPR036890">
    <property type="entry name" value="HATPase_C_sf"/>
</dbReference>
<reference evidence="4 5" key="1">
    <citation type="submission" date="2021-03" db="EMBL/GenBank/DDBJ databases">
        <title>Genomic Encyclopedia of Type Strains, Phase IV (KMG-IV): sequencing the most valuable type-strain genomes for metagenomic binning, comparative biology and taxonomic classification.</title>
        <authorList>
            <person name="Goeker M."/>
        </authorList>
    </citation>
    <scope>NUCLEOTIDE SEQUENCE [LARGE SCALE GENOMIC DNA]</scope>
    <source>
        <strain evidence="4 5">DSM 26048</strain>
    </source>
</reference>
<keyword evidence="1" id="KW-0812">Transmembrane</keyword>
<dbReference type="PANTHER" id="PTHR34220">
    <property type="entry name" value="SENSOR HISTIDINE KINASE YPDA"/>
    <property type="match status" value="1"/>
</dbReference>
<evidence type="ECO:0000313" key="4">
    <source>
        <dbReference type="EMBL" id="MBP1988821.1"/>
    </source>
</evidence>
<dbReference type="SUPFAM" id="SSF55874">
    <property type="entry name" value="ATPase domain of HSP90 chaperone/DNA topoisomerase II/histidine kinase"/>
    <property type="match status" value="1"/>
</dbReference>
<dbReference type="PANTHER" id="PTHR34220:SF7">
    <property type="entry name" value="SENSOR HISTIDINE KINASE YPDA"/>
    <property type="match status" value="1"/>
</dbReference>
<keyword evidence="4" id="KW-0808">Transferase</keyword>
<feature type="transmembrane region" description="Helical" evidence="1">
    <location>
        <begin position="12"/>
        <end position="32"/>
    </location>
</feature>
<feature type="domain" description="Signal transduction histidine kinase internal region" evidence="3">
    <location>
        <begin position="372"/>
        <end position="450"/>
    </location>
</feature>
<evidence type="ECO:0000259" key="3">
    <source>
        <dbReference type="Pfam" id="PF06580"/>
    </source>
</evidence>
<accession>A0ABS4IMN1</accession>
<keyword evidence="1" id="KW-0472">Membrane</keyword>
<dbReference type="RefSeq" id="WP_209969281.1">
    <property type="nucleotide sequence ID" value="NZ_JAGGLB010000001.1"/>
</dbReference>
<comment type="caution">
    <text evidence="4">The sequence shown here is derived from an EMBL/GenBank/DDBJ whole genome shotgun (WGS) entry which is preliminary data.</text>
</comment>